<evidence type="ECO:0000313" key="2">
    <source>
        <dbReference type="Proteomes" id="UP001056120"/>
    </source>
</evidence>
<sequence length="75" mass="8560">MYLTFFFDSSSSSKPAIIQYNTIQIQFNFTPNLIQLYINTTHPSLPNYIKPSSFDLFSDPSFLLQDSIQSGLNNS</sequence>
<organism evidence="1 2">
    <name type="scientific">Smallanthus sonchifolius</name>
    <dbReference type="NCBI Taxonomy" id="185202"/>
    <lineage>
        <taxon>Eukaryota</taxon>
        <taxon>Viridiplantae</taxon>
        <taxon>Streptophyta</taxon>
        <taxon>Embryophyta</taxon>
        <taxon>Tracheophyta</taxon>
        <taxon>Spermatophyta</taxon>
        <taxon>Magnoliopsida</taxon>
        <taxon>eudicotyledons</taxon>
        <taxon>Gunneridae</taxon>
        <taxon>Pentapetalae</taxon>
        <taxon>asterids</taxon>
        <taxon>campanulids</taxon>
        <taxon>Asterales</taxon>
        <taxon>Asteraceae</taxon>
        <taxon>Asteroideae</taxon>
        <taxon>Heliantheae alliance</taxon>
        <taxon>Millerieae</taxon>
        <taxon>Smallanthus</taxon>
    </lineage>
</organism>
<dbReference type="EMBL" id="CM042024">
    <property type="protein sequence ID" value="KAI3811476.1"/>
    <property type="molecule type" value="Genomic_DNA"/>
</dbReference>
<accession>A0ACB9IUG5</accession>
<name>A0ACB9IUG5_9ASTR</name>
<reference evidence="2" key="1">
    <citation type="journal article" date="2022" name="Mol. Ecol. Resour.">
        <title>The genomes of chicory, endive, great burdock and yacon provide insights into Asteraceae palaeo-polyploidization history and plant inulin production.</title>
        <authorList>
            <person name="Fan W."/>
            <person name="Wang S."/>
            <person name="Wang H."/>
            <person name="Wang A."/>
            <person name="Jiang F."/>
            <person name="Liu H."/>
            <person name="Zhao H."/>
            <person name="Xu D."/>
            <person name="Zhang Y."/>
        </authorList>
    </citation>
    <scope>NUCLEOTIDE SEQUENCE [LARGE SCALE GENOMIC DNA]</scope>
    <source>
        <strain evidence="2">cv. Yunnan</strain>
    </source>
</reference>
<protein>
    <submittedName>
        <fullName evidence="1">Uncharacterized protein</fullName>
    </submittedName>
</protein>
<evidence type="ECO:0000313" key="1">
    <source>
        <dbReference type="EMBL" id="KAI3811476.1"/>
    </source>
</evidence>
<keyword evidence="2" id="KW-1185">Reference proteome</keyword>
<comment type="caution">
    <text evidence="1">The sequence shown here is derived from an EMBL/GenBank/DDBJ whole genome shotgun (WGS) entry which is preliminary data.</text>
</comment>
<dbReference type="Proteomes" id="UP001056120">
    <property type="component" value="Linkage Group LG07"/>
</dbReference>
<reference evidence="1 2" key="2">
    <citation type="journal article" date="2022" name="Mol. Ecol. Resour.">
        <title>The genomes of chicory, endive, great burdock and yacon provide insights into Asteraceae paleo-polyploidization history and plant inulin production.</title>
        <authorList>
            <person name="Fan W."/>
            <person name="Wang S."/>
            <person name="Wang H."/>
            <person name="Wang A."/>
            <person name="Jiang F."/>
            <person name="Liu H."/>
            <person name="Zhao H."/>
            <person name="Xu D."/>
            <person name="Zhang Y."/>
        </authorList>
    </citation>
    <scope>NUCLEOTIDE SEQUENCE [LARGE SCALE GENOMIC DNA]</scope>
    <source>
        <strain evidence="2">cv. Yunnan</strain>
        <tissue evidence="1">Leaves</tissue>
    </source>
</reference>
<proteinExistence type="predicted"/>
<gene>
    <name evidence="1" type="ORF">L1987_21200</name>
</gene>